<accession>A0A381WDE7</accession>
<organism evidence="9">
    <name type="scientific">marine metagenome</name>
    <dbReference type="NCBI Taxonomy" id="408172"/>
    <lineage>
        <taxon>unclassified sequences</taxon>
        <taxon>metagenomes</taxon>
        <taxon>ecological metagenomes</taxon>
    </lineage>
</organism>
<dbReference type="GO" id="GO:0005576">
    <property type="term" value="C:extracellular region"/>
    <property type="evidence" value="ECO:0007669"/>
    <property type="project" value="UniProtKB-SubCell"/>
</dbReference>
<evidence type="ECO:0000256" key="5">
    <source>
        <dbReference type="ARBA" id="ARBA00022801"/>
    </source>
</evidence>
<dbReference type="Gene3D" id="3.40.50.1820">
    <property type="entry name" value="alpha/beta hydrolase"/>
    <property type="match status" value="1"/>
</dbReference>
<evidence type="ECO:0000256" key="3">
    <source>
        <dbReference type="ARBA" id="ARBA00022651"/>
    </source>
</evidence>
<dbReference type="InterPro" id="IPR029058">
    <property type="entry name" value="AB_hydrolase_fold"/>
</dbReference>
<dbReference type="GO" id="GO:0030600">
    <property type="term" value="F:feruloyl esterase activity"/>
    <property type="evidence" value="ECO:0007669"/>
    <property type="project" value="InterPro"/>
</dbReference>
<dbReference type="PANTHER" id="PTHR38050:SF2">
    <property type="entry name" value="FERULOYL ESTERASE C-RELATED"/>
    <property type="match status" value="1"/>
</dbReference>
<dbReference type="PROSITE" id="PS51766">
    <property type="entry name" value="DOCKERIN"/>
    <property type="match status" value="1"/>
</dbReference>
<keyword evidence="7" id="KW-0624">Polysaccharide degradation</keyword>
<feature type="non-terminal residue" evidence="9">
    <location>
        <position position="1"/>
    </location>
</feature>
<dbReference type="GO" id="GO:0045493">
    <property type="term" value="P:xylan catabolic process"/>
    <property type="evidence" value="ECO:0007669"/>
    <property type="project" value="UniProtKB-KW"/>
</dbReference>
<dbReference type="InterPro" id="IPR018247">
    <property type="entry name" value="EF_Hand_1_Ca_BS"/>
</dbReference>
<evidence type="ECO:0000256" key="1">
    <source>
        <dbReference type="ARBA" id="ARBA00004613"/>
    </source>
</evidence>
<evidence type="ECO:0000313" key="9">
    <source>
        <dbReference type="EMBL" id="SVA50549.1"/>
    </source>
</evidence>
<evidence type="ECO:0000256" key="6">
    <source>
        <dbReference type="ARBA" id="ARBA00023277"/>
    </source>
</evidence>
<dbReference type="PROSITE" id="PS00018">
    <property type="entry name" value="EF_HAND_1"/>
    <property type="match status" value="1"/>
</dbReference>
<feature type="domain" description="Dockerin" evidence="8">
    <location>
        <begin position="274"/>
        <end position="332"/>
    </location>
</feature>
<evidence type="ECO:0000256" key="7">
    <source>
        <dbReference type="ARBA" id="ARBA00023326"/>
    </source>
</evidence>
<keyword evidence="6" id="KW-0119">Carbohydrate metabolism</keyword>
<protein>
    <recommendedName>
        <fullName evidence="8">Dockerin domain-containing protein</fullName>
    </recommendedName>
</protein>
<comment type="subcellular location">
    <subcellularLocation>
        <location evidence="1">Secreted</location>
    </subcellularLocation>
</comment>
<dbReference type="SUPFAM" id="SSF53474">
    <property type="entry name" value="alpha/beta-Hydrolases"/>
    <property type="match status" value="1"/>
</dbReference>
<dbReference type="AlphaFoldDB" id="A0A381WDE7"/>
<reference evidence="9" key="1">
    <citation type="submission" date="2018-05" db="EMBL/GenBank/DDBJ databases">
        <authorList>
            <person name="Lanie J.A."/>
            <person name="Ng W.-L."/>
            <person name="Kazmierczak K.M."/>
            <person name="Andrzejewski T.M."/>
            <person name="Davidsen T.M."/>
            <person name="Wayne K.J."/>
            <person name="Tettelin H."/>
            <person name="Glass J.I."/>
            <person name="Rusch D."/>
            <person name="Podicherti R."/>
            <person name="Tsui H.-C.T."/>
            <person name="Winkler M.E."/>
        </authorList>
    </citation>
    <scope>NUCLEOTIDE SEQUENCE</scope>
</reference>
<proteinExistence type="predicted"/>
<dbReference type="InterPro" id="IPR016134">
    <property type="entry name" value="Dockerin_dom"/>
</dbReference>
<dbReference type="Gene3D" id="1.10.1330.10">
    <property type="entry name" value="Dockerin domain"/>
    <property type="match status" value="1"/>
</dbReference>
<keyword evidence="4" id="KW-0732">Signal</keyword>
<evidence type="ECO:0000256" key="4">
    <source>
        <dbReference type="ARBA" id="ARBA00022729"/>
    </source>
</evidence>
<evidence type="ECO:0000259" key="8">
    <source>
        <dbReference type="PROSITE" id="PS51766"/>
    </source>
</evidence>
<dbReference type="EMBL" id="UINC01011453">
    <property type="protein sequence ID" value="SVA50549.1"/>
    <property type="molecule type" value="Genomic_DNA"/>
</dbReference>
<name>A0A381WDE7_9ZZZZ</name>
<dbReference type="SUPFAM" id="SSF63446">
    <property type="entry name" value="Type I dockerin domain"/>
    <property type="match status" value="1"/>
</dbReference>
<dbReference type="PANTHER" id="PTHR38050">
    <property type="match status" value="1"/>
</dbReference>
<keyword evidence="3" id="KW-0858">Xylan degradation</keyword>
<gene>
    <name evidence="9" type="ORF">METZ01_LOCUS103403</name>
</gene>
<keyword evidence="5" id="KW-0378">Hydrolase</keyword>
<sequence>VEYHTINVGGIGGESREYYLYAPNEVDLNTPLIFVFHGYSGSASGIMDYSGFNELAEQHNFIACYPQGTIDDDGNSFFNVGYSFHTFSEVDDVQFIRVLRAHIIQEYHLTTYNTFSTGMSNGGDMSYLLACQASDIIQAFAPVAGCMMEWIYDSCNPEYPRPVFEIHGTDDYVTWWEGDYNDAGGWGNYIGVMPTFSFWATENSCMNFESDELPNLNESDGSYIISDKYTDGLGGNEVWLYKVINGGHDWPGSYGNMDINSSEEIINFFDLFKVLATIGDTDFNGQSNITDLLYISDQVIDQSTYSVISDINEDGIVDELDLSQLAQSIIGY</sequence>
<dbReference type="InterPro" id="IPR036439">
    <property type="entry name" value="Dockerin_dom_sf"/>
</dbReference>
<dbReference type="InterPro" id="IPR043595">
    <property type="entry name" value="FaeB/C/D"/>
</dbReference>
<evidence type="ECO:0000256" key="2">
    <source>
        <dbReference type="ARBA" id="ARBA00022525"/>
    </source>
</evidence>
<keyword evidence="2" id="KW-0964">Secreted</keyword>